<gene>
    <name evidence="2" type="ORF">HOLleu_24235</name>
</gene>
<dbReference type="Pfam" id="PF00147">
    <property type="entry name" value="Fibrinogen_C"/>
    <property type="match status" value="1"/>
</dbReference>
<keyword evidence="3" id="KW-1185">Reference proteome</keyword>
<dbReference type="AlphaFoldDB" id="A0A9Q1BVY7"/>
<dbReference type="Proteomes" id="UP001152320">
    <property type="component" value="Chromosome 11"/>
</dbReference>
<evidence type="ECO:0000313" key="2">
    <source>
        <dbReference type="EMBL" id="KAJ8033866.1"/>
    </source>
</evidence>
<proteinExistence type="predicted"/>
<dbReference type="InterPro" id="IPR036056">
    <property type="entry name" value="Fibrinogen-like_C"/>
</dbReference>
<dbReference type="GO" id="GO:0005615">
    <property type="term" value="C:extracellular space"/>
    <property type="evidence" value="ECO:0007669"/>
    <property type="project" value="TreeGrafter"/>
</dbReference>
<name>A0A9Q1BVY7_HOLLE</name>
<accession>A0A9Q1BVY7</accession>
<dbReference type="InterPro" id="IPR002181">
    <property type="entry name" value="Fibrinogen_a/b/g_C_dom"/>
</dbReference>
<evidence type="ECO:0000259" key="1">
    <source>
        <dbReference type="PROSITE" id="PS51406"/>
    </source>
</evidence>
<dbReference type="Gene3D" id="3.90.215.10">
    <property type="entry name" value="Gamma Fibrinogen, chain A, domain 1"/>
    <property type="match status" value="1"/>
</dbReference>
<sequence length="239" mass="27588">MPCDTNENTSECYCELPNFKCANVGDGNLRHCYCKTSSGEMCAWFPQDCYELYNRGIRQCGVYTIQTTDPSQLRFSVYCNMTIDVFQRRRDGSVDFNQNWTTYEGGFGNLMGDFWLGNEKLCHITQQLKYKLRIDRFHYNYRALYSVYDNFVVLCANESYKLVGLNLLTGTLGTGEDGLINYSGKTFKTCDQHAGCECGWWCCYLGCRTNLNGQYNDGIKWAGYAKYSYIEMKMKPFST</sequence>
<comment type="caution">
    <text evidence="2">The sequence shown here is derived from an EMBL/GenBank/DDBJ whole genome shotgun (WGS) entry which is preliminary data.</text>
</comment>
<organism evidence="2 3">
    <name type="scientific">Holothuria leucospilota</name>
    <name type="common">Black long sea cucumber</name>
    <name type="synonym">Mertensiothuria leucospilota</name>
    <dbReference type="NCBI Taxonomy" id="206669"/>
    <lineage>
        <taxon>Eukaryota</taxon>
        <taxon>Metazoa</taxon>
        <taxon>Echinodermata</taxon>
        <taxon>Eleutherozoa</taxon>
        <taxon>Echinozoa</taxon>
        <taxon>Holothuroidea</taxon>
        <taxon>Aspidochirotacea</taxon>
        <taxon>Aspidochirotida</taxon>
        <taxon>Holothuriidae</taxon>
        <taxon>Holothuria</taxon>
    </lineage>
</organism>
<dbReference type="SUPFAM" id="SSF56496">
    <property type="entry name" value="Fibrinogen C-terminal domain-like"/>
    <property type="match status" value="1"/>
</dbReference>
<dbReference type="InterPro" id="IPR050373">
    <property type="entry name" value="Fibrinogen_C-term_domain"/>
</dbReference>
<dbReference type="PANTHER" id="PTHR19143">
    <property type="entry name" value="FIBRINOGEN/TENASCIN/ANGIOPOEITIN"/>
    <property type="match status" value="1"/>
</dbReference>
<dbReference type="InterPro" id="IPR014716">
    <property type="entry name" value="Fibrinogen_a/b/g_C_1"/>
</dbReference>
<dbReference type="SMART" id="SM00186">
    <property type="entry name" value="FBG"/>
    <property type="match status" value="1"/>
</dbReference>
<reference evidence="2" key="1">
    <citation type="submission" date="2021-10" db="EMBL/GenBank/DDBJ databases">
        <title>Tropical sea cucumber genome reveals ecological adaptation and Cuvierian tubules defense mechanism.</title>
        <authorList>
            <person name="Chen T."/>
        </authorList>
    </citation>
    <scope>NUCLEOTIDE SEQUENCE</scope>
    <source>
        <strain evidence="2">Nanhai2018</strain>
        <tissue evidence="2">Muscle</tissue>
    </source>
</reference>
<dbReference type="EMBL" id="JAIZAY010000011">
    <property type="protein sequence ID" value="KAJ8033866.1"/>
    <property type="molecule type" value="Genomic_DNA"/>
</dbReference>
<dbReference type="OrthoDB" id="6118826at2759"/>
<dbReference type="PROSITE" id="PS51406">
    <property type="entry name" value="FIBRINOGEN_C_2"/>
    <property type="match status" value="1"/>
</dbReference>
<evidence type="ECO:0000313" key="3">
    <source>
        <dbReference type="Proteomes" id="UP001152320"/>
    </source>
</evidence>
<protein>
    <submittedName>
        <fullName evidence="2">Tenascin-R</fullName>
    </submittedName>
</protein>
<feature type="domain" description="Fibrinogen C-terminal" evidence="1">
    <location>
        <begin position="40"/>
        <end position="239"/>
    </location>
</feature>